<feature type="compositionally biased region" description="Low complexity" evidence="2">
    <location>
        <begin position="115"/>
        <end position="131"/>
    </location>
</feature>
<feature type="region of interest" description="Disordered" evidence="2">
    <location>
        <begin position="276"/>
        <end position="303"/>
    </location>
</feature>
<evidence type="ECO:0000256" key="2">
    <source>
        <dbReference type="SAM" id="MobiDB-lite"/>
    </source>
</evidence>
<proteinExistence type="predicted"/>
<feature type="domain" description="Rad26-like N-terminal" evidence="5">
    <location>
        <begin position="391"/>
        <end position="440"/>
    </location>
</feature>
<comment type="caution">
    <text evidence="6">The sequence shown here is derived from an EMBL/GenBank/DDBJ whole genome shotgun (WGS) entry which is preliminary data.</text>
</comment>
<feature type="compositionally biased region" description="Basic and acidic residues" evidence="2">
    <location>
        <begin position="723"/>
        <end position="735"/>
    </location>
</feature>
<name>A0ABR1NRM9_DIAER</name>
<evidence type="ECO:0000259" key="5">
    <source>
        <dbReference type="Pfam" id="PF21048"/>
    </source>
</evidence>
<organism evidence="6 7">
    <name type="scientific">Diaporthe eres</name>
    <name type="common">Phomopsis oblonga</name>
    <dbReference type="NCBI Taxonomy" id="83184"/>
    <lineage>
        <taxon>Eukaryota</taxon>
        <taxon>Fungi</taxon>
        <taxon>Dikarya</taxon>
        <taxon>Ascomycota</taxon>
        <taxon>Pezizomycotina</taxon>
        <taxon>Sordariomycetes</taxon>
        <taxon>Sordariomycetidae</taxon>
        <taxon>Diaporthales</taxon>
        <taxon>Diaporthaceae</taxon>
        <taxon>Diaporthe</taxon>
        <taxon>Diaporthe eres species complex</taxon>
    </lineage>
</organism>
<keyword evidence="1" id="KW-0175">Coiled coil</keyword>
<feature type="coiled-coil region" evidence="1">
    <location>
        <begin position="194"/>
        <end position="253"/>
    </location>
</feature>
<feature type="domain" description="Rad26-like C-terminal" evidence="4">
    <location>
        <begin position="808"/>
        <end position="871"/>
    </location>
</feature>
<feature type="region of interest" description="Disordered" evidence="2">
    <location>
        <begin position="316"/>
        <end position="350"/>
    </location>
</feature>
<feature type="compositionally biased region" description="Polar residues" evidence="2">
    <location>
        <begin position="36"/>
        <end position="47"/>
    </location>
</feature>
<protein>
    <recommendedName>
        <fullName evidence="8">DNA repair protein Rad26</fullName>
    </recommendedName>
</protein>
<evidence type="ECO:0008006" key="8">
    <source>
        <dbReference type="Google" id="ProtNLM"/>
    </source>
</evidence>
<dbReference type="Pfam" id="PF21046">
    <property type="entry name" value="Rad26-like_C"/>
    <property type="match status" value="1"/>
</dbReference>
<dbReference type="Pfam" id="PF12331">
    <property type="entry name" value="Rad26-like_helical_rpts"/>
    <property type="match status" value="1"/>
</dbReference>
<evidence type="ECO:0000259" key="4">
    <source>
        <dbReference type="Pfam" id="PF21046"/>
    </source>
</evidence>
<dbReference type="Pfam" id="PF21048">
    <property type="entry name" value="Rad26-like_N"/>
    <property type="match status" value="1"/>
</dbReference>
<feature type="compositionally biased region" description="Low complexity" evidence="2">
    <location>
        <begin position="174"/>
        <end position="188"/>
    </location>
</feature>
<dbReference type="InterPro" id="IPR022093">
    <property type="entry name" value="Rad26-like_helical"/>
</dbReference>
<feature type="region of interest" description="Disordered" evidence="2">
    <location>
        <begin position="101"/>
        <end position="190"/>
    </location>
</feature>
<evidence type="ECO:0000313" key="6">
    <source>
        <dbReference type="EMBL" id="KAK7712696.1"/>
    </source>
</evidence>
<feature type="compositionally biased region" description="Pro residues" evidence="2">
    <location>
        <begin position="132"/>
        <end position="147"/>
    </location>
</feature>
<evidence type="ECO:0000259" key="3">
    <source>
        <dbReference type="Pfam" id="PF12331"/>
    </source>
</evidence>
<accession>A0ABR1NRM9</accession>
<gene>
    <name evidence="6" type="ORF">SLS63_012344</name>
</gene>
<dbReference type="InterPro" id="IPR048379">
    <property type="entry name" value="Rad26-like_C"/>
</dbReference>
<dbReference type="EMBL" id="JAKNSF020000134">
    <property type="protein sequence ID" value="KAK7712696.1"/>
    <property type="molecule type" value="Genomic_DNA"/>
</dbReference>
<evidence type="ECO:0000256" key="1">
    <source>
        <dbReference type="SAM" id="Coils"/>
    </source>
</evidence>
<evidence type="ECO:0000313" key="7">
    <source>
        <dbReference type="Proteomes" id="UP001430848"/>
    </source>
</evidence>
<sequence length="873" mass="95470">MRPGVDGEMDDFSDDGFDDLNVTTLQELENNAIQFTQAQQLGPTQAVNDDDYGLEDDDLDDTVVIDEAAQLPVRHSVERQSPAQAPSLVQDTGLQPARTIQQPRWQQPATGPGLSQYQPARQSASSSSRLVPPRPTIPHHMGPPLPPTANRFAPRPSDPQYNRHHPPPSRPTYQQSQASQQQPVAVQQNRDGQYAALQARVRALENDLNSARGEASIVRSKYERSVATHEAEVSKLKKQNAEALAKQERLVEAAVHAEKAAATELQFTRQDLREELQKSKKGRKESAEATFSTPRKNKTNSFKNIADGFDDVEILPSPSKAQGGLKGKGKGAALAPGERTPSRAKRKRAALDSPVTALEVEDDAVMADAAPATQYEAPGSSLRPSALPYDLLRLVLDHGAIHGQPLTFDLLARYSFPSDPEQSFAGIIFQKLPSLGDPHDPVRLLIDFCDMIIDLWDQCLREKYYEPIYDLVALITFILQLNTISVAPYITSTLVPVAQTTVFLLAVPRFESQDGDLASRADETIQHLVLNIDTEGTLQLMYLAALGCADSYLLDPQHPLDLGPARDSPQRLYWKLMQIDFVLVMLSPKQPHDDFLGMLSLLCTSCLAESIGPITSEPDRGPAFVAQALIERVSKIMHDPRSWAAPGESSGSFGHRQCVVRLAALRTLMAFAQSSLGARQLALSDVAIPRLVNVLCGAIDALYDMDVPVELLHPAFDDEEGEKADQKMQREKPPADSEAMEGVDDGTADRPIALDEDEAELLPPSTPTLPSQGRLDPSPTPLLYNIASSVILLLHTLVTDPATSAHTDMRAKLSTSHGAPQKYLLTLSRLNYAEEDLVLEAGIDQGTLDRANELLDLAITPDEAEGVRQVFGV</sequence>
<dbReference type="InterPro" id="IPR048380">
    <property type="entry name" value="Rad26-like_N"/>
</dbReference>
<feature type="compositionally biased region" description="Acidic residues" evidence="2">
    <location>
        <begin position="48"/>
        <end position="60"/>
    </location>
</feature>
<feature type="region of interest" description="Disordered" evidence="2">
    <location>
        <begin position="73"/>
        <end position="92"/>
    </location>
</feature>
<feature type="region of interest" description="Disordered" evidence="2">
    <location>
        <begin position="716"/>
        <end position="749"/>
    </location>
</feature>
<keyword evidence="7" id="KW-1185">Reference proteome</keyword>
<feature type="compositionally biased region" description="Polar residues" evidence="2">
    <location>
        <begin position="79"/>
        <end position="92"/>
    </location>
</feature>
<feature type="domain" description="Rad26-like helical repeats" evidence="3">
    <location>
        <begin position="497"/>
        <end position="715"/>
    </location>
</feature>
<reference evidence="6 7" key="1">
    <citation type="submission" date="2024-02" db="EMBL/GenBank/DDBJ databases">
        <title>De novo assembly and annotation of 12 fungi associated with fruit tree decline syndrome in Ontario, Canada.</title>
        <authorList>
            <person name="Sulman M."/>
            <person name="Ellouze W."/>
            <person name="Ilyukhin E."/>
        </authorList>
    </citation>
    <scope>NUCLEOTIDE SEQUENCE [LARGE SCALE GENOMIC DNA]</scope>
    <source>
        <strain evidence="6 7">M169</strain>
    </source>
</reference>
<feature type="compositionally biased region" description="Polar residues" evidence="2">
    <location>
        <begin position="289"/>
        <end position="303"/>
    </location>
</feature>
<feature type="region of interest" description="Disordered" evidence="2">
    <location>
        <begin position="36"/>
        <end position="60"/>
    </location>
</feature>
<dbReference type="Proteomes" id="UP001430848">
    <property type="component" value="Unassembled WGS sequence"/>
</dbReference>